<dbReference type="AlphaFoldDB" id="S2KX89"/>
<keyword evidence="4 9" id="KW-0997">Cell inner membrane</keyword>
<feature type="transmembrane region" description="Helical" evidence="9">
    <location>
        <begin position="52"/>
        <end position="73"/>
    </location>
</feature>
<dbReference type="Pfam" id="PF04290">
    <property type="entry name" value="DctQ"/>
    <property type="match status" value="1"/>
</dbReference>
<evidence type="ECO:0000256" key="9">
    <source>
        <dbReference type="RuleBase" id="RU369079"/>
    </source>
</evidence>
<proteinExistence type="inferred from homology"/>
<keyword evidence="12" id="KW-1185">Reference proteome</keyword>
<feature type="domain" description="Tripartite ATP-independent periplasmic transporters DctQ component" evidence="10">
    <location>
        <begin position="32"/>
        <end position="164"/>
    </location>
</feature>
<comment type="subcellular location">
    <subcellularLocation>
        <location evidence="1 9">Cell inner membrane</location>
        <topology evidence="1 9">Multi-pass membrane protein</topology>
    </subcellularLocation>
</comment>
<keyword evidence="5 9" id="KW-0812">Transmembrane</keyword>
<dbReference type="GO" id="GO:0022857">
    <property type="term" value="F:transmembrane transporter activity"/>
    <property type="evidence" value="ECO:0007669"/>
    <property type="project" value="UniProtKB-UniRule"/>
</dbReference>
<evidence type="ECO:0000256" key="6">
    <source>
        <dbReference type="ARBA" id="ARBA00022989"/>
    </source>
</evidence>
<reference evidence="11 12" key="1">
    <citation type="journal article" date="2013" name="Genome Announc.">
        <title>Draft genome sequence of the moderately halophilic gammaproteobacterium Halomonas anticariensis FP35.</title>
        <authorList>
            <person name="Tahrioui A."/>
            <person name="Quesada E."/>
            <person name="Llamas I."/>
        </authorList>
    </citation>
    <scope>NUCLEOTIDE SEQUENCE [LARGE SCALE GENOMIC DNA]</scope>
    <source>
        <strain evidence="12">DSM 16096 / CECT 5854 / LMG 22089 / FP35</strain>
    </source>
</reference>
<keyword evidence="3" id="KW-1003">Cell membrane</keyword>
<comment type="similarity">
    <text evidence="8 9">Belongs to the TRAP transporter small permease family.</text>
</comment>
<evidence type="ECO:0000256" key="4">
    <source>
        <dbReference type="ARBA" id="ARBA00022519"/>
    </source>
</evidence>
<dbReference type="GO" id="GO:0005886">
    <property type="term" value="C:plasma membrane"/>
    <property type="evidence" value="ECO:0007669"/>
    <property type="project" value="UniProtKB-SubCell"/>
</dbReference>
<feature type="transmembrane region" description="Helical" evidence="9">
    <location>
        <begin position="94"/>
        <end position="117"/>
    </location>
</feature>
<keyword evidence="2 9" id="KW-0813">Transport</keyword>
<evidence type="ECO:0000256" key="3">
    <source>
        <dbReference type="ARBA" id="ARBA00022475"/>
    </source>
</evidence>
<dbReference type="PANTHER" id="PTHR35011:SF4">
    <property type="entry name" value="SLL1102 PROTEIN"/>
    <property type="match status" value="1"/>
</dbReference>
<evidence type="ECO:0000256" key="8">
    <source>
        <dbReference type="ARBA" id="ARBA00038436"/>
    </source>
</evidence>
<comment type="function">
    <text evidence="9">Part of the tripartite ATP-independent periplasmic (TRAP) transport system.</text>
</comment>
<dbReference type="eggNOG" id="COG4665">
    <property type="taxonomic scope" value="Bacteria"/>
</dbReference>
<evidence type="ECO:0000313" key="12">
    <source>
        <dbReference type="Proteomes" id="UP000014463"/>
    </source>
</evidence>
<dbReference type="EMBL" id="ASTJ01000044">
    <property type="protein sequence ID" value="EPC00049.1"/>
    <property type="molecule type" value="Genomic_DNA"/>
</dbReference>
<evidence type="ECO:0000256" key="5">
    <source>
        <dbReference type="ARBA" id="ARBA00022692"/>
    </source>
</evidence>
<evidence type="ECO:0000256" key="1">
    <source>
        <dbReference type="ARBA" id="ARBA00004429"/>
    </source>
</evidence>
<feature type="transmembrane region" description="Helical" evidence="9">
    <location>
        <begin position="20"/>
        <end position="46"/>
    </location>
</feature>
<feature type="transmembrane region" description="Helical" evidence="9">
    <location>
        <begin position="137"/>
        <end position="161"/>
    </location>
</feature>
<organism evidence="11 12">
    <name type="scientific">Litchfieldella anticariensis (strain DSM 16096 / CECT 5854 / CIP 108499 / LMG 22089 / FP35)</name>
    <name type="common">Halomonas anticariensis</name>
    <dbReference type="NCBI Taxonomy" id="1121939"/>
    <lineage>
        <taxon>Bacteria</taxon>
        <taxon>Pseudomonadati</taxon>
        <taxon>Pseudomonadota</taxon>
        <taxon>Gammaproteobacteria</taxon>
        <taxon>Oceanospirillales</taxon>
        <taxon>Halomonadaceae</taxon>
        <taxon>Litchfieldella</taxon>
    </lineage>
</organism>
<dbReference type="OrthoDB" id="9795655at2"/>
<evidence type="ECO:0000256" key="7">
    <source>
        <dbReference type="ARBA" id="ARBA00023136"/>
    </source>
</evidence>
<accession>S2KX89</accession>
<sequence>MNRATREPAPLSRLDALTDIVGRSIAWLVLVMMVVQFTIVVMRYVFSVHSVAMQESVMAMHAMVFMLGAAYTLKHDGHVRVDIFYRRLSPRGRAWVDLGGTLFLLMPVVLFIAFTSWHYVLSSWAILERTSDGNLPIVFLIKSLILLMMTLLLLQGIAQIIRQILILHGRLPAEPLHEHEEVL</sequence>
<keyword evidence="7 9" id="KW-0472">Membrane</keyword>
<dbReference type="PANTHER" id="PTHR35011">
    <property type="entry name" value="2,3-DIKETO-L-GULONATE TRAP TRANSPORTER SMALL PERMEASE PROTEIN YIAM"/>
    <property type="match status" value="1"/>
</dbReference>
<evidence type="ECO:0000313" key="11">
    <source>
        <dbReference type="EMBL" id="EPC00049.1"/>
    </source>
</evidence>
<comment type="subunit">
    <text evidence="9">The complex comprises the extracytoplasmic solute receptor protein and the two transmembrane proteins.</text>
</comment>
<dbReference type="InterPro" id="IPR007387">
    <property type="entry name" value="TRAP_DctQ"/>
</dbReference>
<dbReference type="Proteomes" id="UP000014463">
    <property type="component" value="Unassembled WGS sequence"/>
</dbReference>
<dbReference type="InterPro" id="IPR055348">
    <property type="entry name" value="DctQ"/>
</dbReference>
<evidence type="ECO:0000256" key="2">
    <source>
        <dbReference type="ARBA" id="ARBA00022448"/>
    </source>
</evidence>
<comment type="caution">
    <text evidence="11">The sequence shown here is derived from an EMBL/GenBank/DDBJ whole genome shotgun (WGS) entry which is preliminary data.</text>
</comment>
<gene>
    <name evidence="11" type="ORF">L861_07745</name>
</gene>
<protein>
    <recommendedName>
        <fullName evidence="9">TRAP transporter small permease protein</fullName>
    </recommendedName>
</protein>
<evidence type="ECO:0000259" key="10">
    <source>
        <dbReference type="Pfam" id="PF04290"/>
    </source>
</evidence>
<dbReference type="RefSeq" id="WP_016418986.1">
    <property type="nucleotide sequence ID" value="NZ_AUAB01000019.1"/>
</dbReference>
<dbReference type="PATRIC" id="fig|1121939.11.peg.4486"/>
<keyword evidence="6 9" id="KW-1133">Transmembrane helix</keyword>
<name>S2KX89_LITA3</name>
<dbReference type="STRING" id="1121939.L861_07745"/>